<dbReference type="InterPro" id="IPR029058">
    <property type="entry name" value="AB_hydrolase_fold"/>
</dbReference>
<organism evidence="1 2">
    <name type="scientific">Paracoccus denitrificans</name>
    <dbReference type="NCBI Taxonomy" id="266"/>
    <lineage>
        <taxon>Bacteria</taxon>
        <taxon>Pseudomonadati</taxon>
        <taxon>Pseudomonadota</taxon>
        <taxon>Alphaproteobacteria</taxon>
        <taxon>Rhodobacterales</taxon>
        <taxon>Paracoccaceae</taxon>
        <taxon>Paracoccus</taxon>
    </lineage>
</organism>
<dbReference type="EMBL" id="VAFL01000008">
    <property type="protein sequence ID" value="TKW66220.1"/>
    <property type="molecule type" value="Genomic_DNA"/>
</dbReference>
<name>A0A533I840_PARDE</name>
<accession>A0A533I840</accession>
<proteinExistence type="predicted"/>
<reference evidence="1 2" key="1">
    <citation type="journal article" date="2017" name="Nat. Commun.">
        <title>In situ click chemistry generation of cyclooxygenase-2 inhibitors.</title>
        <authorList>
            <person name="Bhardwaj A."/>
            <person name="Kaur J."/>
            <person name="Wuest M."/>
            <person name="Wuest F."/>
        </authorList>
    </citation>
    <scope>NUCLEOTIDE SEQUENCE [LARGE SCALE GENOMIC DNA]</scope>
    <source>
        <strain evidence="1">S2_012_000_R3_94</strain>
    </source>
</reference>
<dbReference type="SUPFAM" id="SSF53474">
    <property type="entry name" value="alpha/beta-Hydrolases"/>
    <property type="match status" value="1"/>
</dbReference>
<evidence type="ECO:0000313" key="2">
    <source>
        <dbReference type="Proteomes" id="UP000315344"/>
    </source>
</evidence>
<dbReference type="AlphaFoldDB" id="A0A533I840"/>
<evidence type="ECO:0008006" key="3">
    <source>
        <dbReference type="Google" id="ProtNLM"/>
    </source>
</evidence>
<evidence type="ECO:0000313" key="1">
    <source>
        <dbReference type="EMBL" id="TKW66220.1"/>
    </source>
</evidence>
<dbReference type="Proteomes" id="UP000315344">
    <property type="component" value="Unassembled WGS sequence"/>
</dbReference>
<comment type="caution">
    <text evidence="1">The sequence shown here is derived from an EMBL/GenBank/DDBJ whole genome shotgun (WGS) entry which is preliminary data.</text>
</comment>
<protein>
    <recommendedName>
        <fullName evidence="3">Alpha/beta hydrolase</fullName>
    </recommendedName>
</protein>
<sequence>MTVTGVPVFLGKHVRAIHFGETERIFVALDFGRSDRNGFPEQSPSRYLAKRGIGTLSIMLSENSWYLTPENDALRHALDAHCRGARDVRAMGVSMGGFGAVLLSKALHLKKALLISPQYSIFRSRAPWDRRRNRISAKFSEAWDDLDQGVKPDLSGMMIYDPRRRPDVHHIRALGRVLPDMKIAAVPFGGHPAHVNLVGRSGFRLLIDLLHNDGSMTTWLNDYRRKERENNAVYLRGMTDYLDLREQRKLRE</sequence>
<gene>
    <name evidence="1" type="ORF">DI616_12140</name>
</gene>